<keyword evidence="1" id="KW-0547">Nucleotide-binding</keyword>
<dbReference type="GO" id="GO:0035556">
    <property type="term" value="P:intracellular signal transduction"/>
    <property type="evidence" value="ECO:0007669"/>
    <property type="project" value="TreeGrafter"/>
</dbReference>
<dbReference type="AlphaFoldDB" id="A0A1J4K960"/>
<dbReference type="PROSITE" id="PS00108">
    <property type="entry name" value="PROTEIN_KINASE_ST"/>
    <property type="match status" value="1"/>
</dbReference>
<keyword evidence="5" id="KW-1185">Reference proteome</keyword>
<dbReference type="SMART" id="SM00220">
    <property type="entry name" value="S_TKc"/>
    <property type="match status" value="1"/>
</dbReference>
<protein>
    <submittedName>
        <fullName evidence="4">CAMK family protein kinase</fullName>
    </submittedName>
</protein>
<dbReference type="EMBL" id="MLAK01000682">
    <property type="protein sequence ID" value="OHT07943.1"/>
    <property type="molecule type" value="Genomic_DNA"/>
</dbReference>
<dbReference type="FunFam" id="1.10.510.10:FF:000571">
    <property type="entry name" value="Maternal embryonic leucine zipper kinase"/>
    <property type="match status" value="1"/>
</dbReference>
<dbReference type="Proteomes" id="UP000179807">
    <property type="component" value="Unassembled WGS sequence"/>
</dbReference>
<dbReference type="PROSITE" id="PS50011">
    <property type="entry name" value="PROTEIN_KINASE_DOM"/>
    <property type="match status" value="1"/>
</dbReference>
<keyword evidence="2" id="KW-0067">ATP-binding</keyword>
<dbReference type="RefSeq" id="XP_068361079.1">
    <property type="nucleotide sequence ID" value="XM_068492272.1"/>
</dbReference>
<evidence type="ECO:0000256" key="1">
    <source>
        <dbReference type="ARBA" id="ARBA00022741"/>
    </source>
</evidence>
<dbReference type="GO" id="GO:0005524">
    <property type="term" value="F:ATP binding"/>
    <property type="evidence" value="ECO:0007669"/>
    <property type="project" value="UniProtKB-KW"/>
</dbReference>
<dbReference type="GO" id="GO:0005737">
    <property type="term" value="C:cytoplasm"/>
    <property type="evidence" value="ECO:0007669"/>
    <property type="project" value="TreeGrafter"/>
</dbReference>
<dbReference type="InterPro" id="IPR000719">
    <property type="entry name" value="Prot_kinase_dom"/>
</dbReference>
<dbReference type="Pfam" id="PF00069">
    <property type="entry name" value="Pkinase"/>
    <property type="match status" value="1"/>
</dbReference>
<evidence type="ECO:0000313" key="4">
    <source>
        <dbReference type="EMBL" id="OHT07943.1"/>
    </source>
</evidence>
<gene>
    <name evidence="4" type="ORF">TRFO_05065</name>
</gene>
<name>A0A1J4K960_9EUKA</name>
<proteinExistence type="predicted"/>
<sequence length="500" mass="58332">MSCPFTINNYTFVKKIGSGSFAKVWLAEQRIKEERKSQINQNIQQKPNHAPLSFSSLYSRSSQMPNRHSINSQANPTNDVCNEVAIKVISKSSIRDVQTKLRLNNEIRLHKKLDHEFIVPIYQVLENGSSYFIVMEYLPKGSLLDKVNKSGRLTESEAKHYFSQILDAFKYLHKEKMVAHRDIKAENIMIDRDNNVRIVDFGFASEFIESNNHMMYAGIGSPRYVAPEIFNKNGYTEKVDMWALGVLLYVLVCGKYPFVGNTINEQKIEAQEKDPLFPSFLSKNIISLLCGLLEKNPDERFSVDQALSHPWIAGSFSYSQSCHGNLKKNAHNDQYSNKNINPINNNKYYNNTNNNNYYHNNNEYNNYHAYNNNNINTYTSNNYNNKYNHFNNNINKNQKRIQLNEQEFSRTSDSFREQLLSNEKYKDIMNNKISEDDEYEKKLEYLHNIQEKLQNKTQTETRIGSIDNRLSMRRSNVCSYHKRCESHNVNYQSPLAENLT</sequence>
<keyword evidence="4" id="KW-0808">Transferase</keyword>
<evidence type="ECO:0000313" key="5">
    <source>
        <dbReference type="Proteomes" id="UP000179807"/>
    </source>
</evidence>
<feature type="domain" description="Protein kinase" evidence="3">
    <location>
        <begin position="10"/>
        <end position="312"/>
    </location>
</feature>
<dbReference type="GO" id="GO:0004674">
    <property type="term" value="F:protein serine/threonine kinase activity"/>
    <property type="evidence" value="ECO:0007669"/>
    <property type="project" value="TreeGrafter"/>
</dbReference>
<organism evidence="4 5">
    <name type="scientific">Tritrichomonas foetus</name>
    <dbReference type="NCBI Taxonomy" id="1144522"/>
    <lineage>
        <taxon>Eukaryota</taxon>
        <taxon>Metamonada</taxon>
        <taxon>Parabasalia</taxon>
        <taxon>Tritrichomonadida</taxon>
        <taxon>Tritrichomonadidae</taxon>
        <taxon>Tritrichomonas</taxon>
    </lineage>
</organism>
<keyword evidence="4" id="KW-0418">Kinase</keyword>
<dbReference type="SUPFAM" id="SSF56112">
    <property type="entry name" value="Protein kinase-like (PK-like)"/>
    <property type="match status" value="1"/>
</dbReference>
<accession>A0A1J4K960</accession>
<dbReference type="GeneID" id="94826976"/>
<dbReference type="InterPro" id="IPR008271">
    <property type="entry name" value="Ser/Thr_kinase_AS"/>
</dbReference>
<evidence type="ECO:0000259" key="3">
    <source>
        <dbReference type="PROSITE" id="PS50011"/>
    </source>
</evidence>
<dbReference type="VEuPathDB" id="TrichDB:TRFO_05065"/>
<reference evidence="4" key="1">
    <citation type="submission" date="2016-10" db="EMBL/GenBank/DDBJ databases">
        <authorList>
            <person name="Benchimol M."/>
            <person name="Almeida L.G."/>
            <person name="Vasconcelos A.T."/>
            <person name="Perreira-Neves A."/>
            <person name="Rosa I.A."/>
            <person name="Tasca T."/>
            <person name="Bogo M.R."/>
            <person name="de Souza W."/>
        </authorList>
    </citation>
    <scope>NUCLEOTIDE SEQUENCE [LARGE SCALE GENOMIC DNA]</scope>
    <source>
        <strain evidence="4">K</strain>
    </source>
</reference>
<dbReference type="InterPro" id="IPR011009">
    <property type="entry name" value="Kinase-like_dom_sf"/>
</dbReference>
<dbReference type="PANTHER" id="PTHR24346:SF75">
    <property type="entry name" value="AURORA KINASE"/>
    <property type="match status" value="1"/>
</dbReference>
<evidence type="ECO:0000256" key="2">
    <source>
        <dbReference type="ARBA" id="ARBA00022840"/>
    </source>
</evidence>
<dbReference type="Gene3D" id="1.10.510.10">
    <property type="entry name" value="Transferase(Phosphotransferase) domain 1"/>
    <property type="match status" value="1"/>
</dbReference>
<comment type="caution">
    <text evidence="4">The sequence shown here is derived from an EMBL/GenBank/DDBJ whole genome shotgun (WGS) entry which is preliminary data.</text>
</comment>
<dbReference type="PANTHER" id="PTHR24346">
    <property type="entry name" value="MAP/MICROTUBULE AFFINITY-REGULATING KINASE"/>
    <property type="match status" value="1"/>
</dbReference>